<dbReference type="GO" id="GO:0005506">
    <property type="term" value="F:iron ion binding"/>
    <property type="evidence" value="ECO:0007669"/>
    <property type="project" value="InterPro"/>
</dbReference>
<dbReference type="SUPFAM" id="SSF48264">
    <property type="entry name" value="Cytochrome P450"/>
    <property type="match status" value="1"/>
</dbReference>
<feature type="transmembrane region" description="Helical" evidence="1">
    <location>
        <begin position="6"/>
        <end position="28"/>
    </location>
</feature>
<comment type="caution">
    <text evidence="2">The sequence shown here is derived from an EMBL/GenBank/DDBJ whole genome shotgun (WGS) entry which is preliminary data.</text>
</comment>
<dbReference type="EMBL" id="JACCJB010000002">
    <property type="protein sequence ID" value="KAF6230415.1"/>
    <property type="molecule type" value="Genomic_DNA"/>
</dbReference>
<protein>
    <submittedName>
        <fullName evidence="2">Uncharacterized protein</fullName>
    </submittedName>
</protein>
<sequence>MVQNAITLLIAGYETTSGMFSFLFIMLLKKPRALKAAQNEVDKVIGTGPITIDHLNKLPYIAACMRETLQLWPTALESASSHVKPEKMLDEAFQKLPPRSWKNFDLRASGPTYVMKYRRTLSTNPIGFSFHATLRDHLYPVELAGRLWGHEEPHKHDVKDKKVNGDSETEKNPLQILYGSDAGTCATRIAEKGLSDVAGNHVFDDFDRWREDSMRPGIDMAFDHQNDITAQSDGLDVEFRDSYRVSDLRQDVSEAIFKSTKPLTGPGVPQKRHLELQLPSSMTYNQ</sequence>
<dbReference type="GO" id="GO:0020037">
    <property type="term" value="F:heme binding"/>
    <property type="evidence" value="ECO:0007669"/>
    <property type="project" value="InterPro"/>
</dbReference>
<dbReference type="InterPro" id="IPR001128">
    <property type="entry name" value="Cyt_P450"/>
</dbReference>
<keyword evidence="1" id="KW-0472">Membrane</keyword>
<dbReference type="InterPro" id="IPR050121">
    <property type="entry name" value="Cytochrome_P450_monoxygenase"/>
</dbReference>
<keyword evidence="1" id="KW-1133">Transmembrane helix</keyword>
<organism evidence="2 3">
    <name type="scientific">Letharia lupina</name>
    <dbReference type="NCBI Taxonomy" id="560253"/>
    <lineage>
        <taxon>Eukaryota</taxon>
        <taxon>Fungi</taxon>
        <taxon>Dikarya</taxon>
        <taxon>Ascomycota</taxon>
        <taxon>Pezizomycotina</taxon>
        <taxon>Lecanoromycetes</taxon>
        <taxon>OSLEUM clade</taxon>
        <taxon>Lecanoromycetidae</taxon>
        <taxon>Lecanorales</taxon>
        <taxon>Lecanorineae</taxon>
        <taxon>Parmeliaceae</taxon>
        <taxon>Letharia</taxon>
    </lineage>
</organism>
<reference evidence="2 3" key="1">
    <citation type="journal article" date="2020" name="Genomics">
        <title>Complete, high-quality genomes from long-read metagenomic sequencing of two wolf lichen thalli reveals enigmatic genome architecture.</title>
        <authorList>
            <person name="McKenzie S.K."/>
            <person name="Walston R.F."/>
            <person name="Allen J.L."/>
        </authorList>
    </citation>
    <scope>NUCLEOTIDE SEQUENCE [LARGE SCALE GENOMIC DNA]</scope>
    <source>
        <strain evidence="2">WasteWater1</strain>
    </source>
</reference>
<evidence type="ECO:0000313" key="2">
    <source>
        <dbReference type="EMBL" id="KAF6230415.1"/>
    </source>
</evidence>
<dbReference type="PANTHER" id="PTHR24305">
    <property type="entry name" value="CYTOCHROME P450"/>
    <property type="match status" value="1"/>
</dbReference>
<name>A0A8H6KZX6_9LECA</name>
<proteinExistence type="predicted"/>
<keyword evidence="3" id="KW-1185">Reference proteome</keyword>
<evidence type="ECO:0000313" key="3">
    <source>
        <dbReference type="Proteomes" id="UP000593566"/>
    </source>
</evidence>
<dbReference type="Proteomes" id="UP000593566">
    <property type="component" value="Unassembled WGS sequence"/>
</dbReference>
<dbReference type="InterPro" id="IPR036396">
    <property type="entry name" value="Cyt_P450_sf"/>
</dbReference>
<dbReference type="Pfam" id="PF00067">
    <property type="entry name" value="p450"/>
    <property type="match status" value="1"/>
</dbReference>
<dbReference type="GO" id="GO:0004497">
    <property type="term" value="F:monooxygenase activity"/>
    <property type="evidence" value="ECO:0007669"/>
    <property type="project" value="InterPro"/>
</dbReference>
<dbReference type="GO" id="GO:0016705">
    <property type="term" value="F:oxidoreductase activity, acting on paired donors, with incorporation or reduction of molecular oxygen"/>
    <property type="evidence" value="ECO:0007669"/>
    <property type="project" value="InterPro"/>
</dbReference>
<dbReference type="Gene3D" id="1.10.630.10">
    <property type="entry name" value="Cytochrome P450"/>
    <property type="match status" value="1"/>
</dbReference>
<dbReference type="AlphaFoldDB" id="A0A8H6KZX6"/>
<evidence type="ECO:0000256" key="1">
    <source>
        <dbReference type="SAM" id="Phobius"/>
    </source>
</evidence>
<dbReference type="RefSeq" id="XP_037157672.1">
    <property type="nucleotide sequence ID" value="XM_037295671.1"/>
</dbReference>
<dbReference type="GeneID" id="59333163"/>
<accession>A0A8H6KZX6</accession>
<gene>
    <name evidence="2" type="ORF">HO133_004757</name>
</gene>
<dbReference type="PANTHER" id="PTHR24305:SF108">
    <property type="entry name" value="P450, PUTATIVE (EUROFUNG)-RELATED"/>
    <property type="match status" value="1"/>
</dbReference>
<keyword evidence="1" id="KW-0812">Transmembrane</keyword>